<name>V5H6H0_PHOLE</name>
<organism evidence="1 2">
    <name type="scientific">Photobacterium leiognathi lrivu.4.1</name>
    <dbReference type="NCBI Taxonomy" id="1248232"/>
    <lineage>
        <taxon>Bacteria</taxon>
        <taxon>Pseudomonadati</taxon>
        <taxon>Pseudomonadota</taxon>
        <taxon>Gammaproteobacteria</taxon>
        <taxon>Vibrionales</taxon>
        <taxon>Vibrionaceae</taxon>
        <taxon>Photobacterium</taxon>
    </lineage>
</organism>
<sequence>MLLSKCSLLSNNSEENYESVNNVFVYRIIVLLQCFALSAAETTFQWRGTVPRLASEMEQPVNGDQVNIDKLLSNNPVLMVDKSQAGFYDNDYGIVNILTVIM</sequence>
<evidence type="ECO:0000313" key="1">
    <source>
        <dbReference type="EMBL" id="GAD32572.1"/>
    </source>
</evidence>
<dbReference type="eggNOG" id="ENOG5031PHZ">
    <property type="taxonomic scope" value="Bacteria"/>
</dbReference>
<reference evidence="2" key="1">
    <citation type="submission" date="2012-12" db="EMBL/GenBank/DDBJ databases">
        <title>Genome Sequence of Photobacterium leiognathi lrivu.4.1.</title>
        <authorList>
            <person name="Urbanczyk H."/>
            <person name="Ogura Y."/>
            <person name="Hayashi T."/>
            <person name="Dunlap P.V."/>
        </authorList>
    </citation>
    <scope>NUCLEOTIDE SEQUENCE [LARGE SCALE GENOMIC DNA]</scope>
    <source>
        <strain evidence="2">lrivu.4.1</strain>
    </source>
</reference>
<protein>
    <submittedName>
        <fullName evidence="1">Uncharacterized protein</fullName>
    </submittedName>
</protein>
<dbReference type="HOGENOM" id="CLU_191491_0_0_6"/>
<gene>
    <name evidence="1" type="ORF">PLEI_4250</name>
</gene>
<dbReference type="EMBL" id="DF196823">
    <property type="protein sequence ID" value="GAD32572.1"/>
    <property type="molecule type" value="Genomic_DNA"/>
</dbReference>
<proteinExistence type="predicted"/>
<evidence type="ECO:0000313" key="2">
    <source>
        <dbReference type="Proteomes" id="UP000030675"/>
    </source>
</evidence>
<accession>V5H6H0</accession>
<dbReference type="Proteomes" id="UP000030675">
    <property type="component" value="Unassembled WGS sequence"/>
</dbReference>
<dbReference type="AlphaFoldDB" id="V5H6H0"/>